<sequence>MENKASKRRRSVDCHDDDANNNPIQRKVWVSQKVSDAHDPAKMREVHERTTKMLFEGAAASHAPSVATAPALHEHYHLLGDGSILLRDLHPDAANPCLERLKSRCCQRQTLIHGSCINCSMDLCEECGYSCTECTHFICRSCVTVFDDRPENPLCERCQMFYT</sequence>
<organism evidence="5 6">
    <name type="scientific">Drosophila kikkawai</name>
    <name type="common">Fruit fly</name>
    <dbReference type="NCBI Taxonomy" id="30033"/>
    <lineage>
        <taxon>Eukaryota</taxon>
        <taxon>Metazoa</taxon>
        <taxon>Ecdysozoa</taxon>
        <taxon>Arthropoda</taxon>
        <taxon>Hexapoda</taxon>
        <taxon>Insecta</taxon>
        <taxon>Pterygota</taxon>
        <taxon>Neoptera</taxon>
        <taxon>Endopterygota</taxon>
        <taxon>Diptera</taxon>
        <taxon>Brachycera</taxon>
        <taxon>Muscomorpha</taxon>
        <taxon>Ephydroidea</taxon>
        <taxon>Drosophilidae</taxon>
        <taxon>Drosophila</taxon>
        <taxon>Sophophora</taxon>
    </lineage>
</organism>
<dbReference type="PROSITE" id="PS00518">
    <property type="entry name" value="ZF_RING_1"/>
    <property type="match status" value="1"/>
</dbReference>
<evidence type="ECO:0000256" key="1">
    <source>
        <dbReference type="ARBA" id="ARBA00022723"/>
    </source>
</evidence>
<keyword evidence="1" id="KW-0479">Metal-binding</keyword>
<keyword evidence="5" id="KW-1185">Reference proteome</keyword>
<dbReference type="Pfam" id="PF05458">
    <property type="entry name" value="Siva"/>
    <property type="match status" value="1"/>
</dbReference>
<evidence type="ECO:0000256" key="3">
    <source>
        <dbReference type="ARBA" id="ARBA00022833"/>
    </source>
</evidence>
<reference evidence="6" key="1">
    <citation type="submission" date="2025-08" db="UniProtKB">
        <authorList>
            <consortium name="RefSeq"/>
        </authorList>
    </citation>
    <scope>IDENTIFICATION</scope>
    <source>
        <strain evidence="6">14028-0561.14</strain>
        <tissue evidence="6">Whole fly</tissue>
    </source>
</reference>
<feature type="region of interest" description="Disordered" evidence="4">
    <location>
        <begin position="1"/>
        <end position="23"/>
    </location>
</feature>
<dbReference type="GO" id="GO:0097191">
    <property type="term" value="P:extrinsic apoptotic signaling pathway"/>
    <property type="evidence" value="ECO:0007669"/>
    <property type="project" value="TreeGrafter"/>
</dbReference>
<gene>
    <name evidence="6" type="primary">LOC108082925</name>
</gene>
<dbReference type="GO" id="GO:0008270">
    <property type="term" value="F:zinc ion binding"/>
    <property type="evidence" value="ECO:0007669"/>
    <property type="project" value="UniProtKB-KW"/>
</dbReference>
<protein>
    <submittedName>
        <fullName evidence="6">Apoptosis regulatory protein Siva</fullName>
    </submittedName>
</protein>
<name>A0A6P4IZK5_DROKI</name>
<proteinExistence type="predicted"/>
<evidence type="ECO:0000256" key="2">
    <source>
        <dbReference type="ARBA" id="ARBA00022771"/>
    </source>
</evidence>
<dbReference type="Proteomes" id="UP001652661">
    <property type="component" value="Chromosome X"/>
</dbReference>
<dbReference type="GeneID" id="108082925"/>
<dbReference type="PANTHER" id="PTHR14365">
    <property type="entry name" value="APOPTOSIS REGULATORY PROTEIN SIVA"/>
    <property type="match status" value="1"/>
</dbReference>
<dbReference type="RefSeq" id="XP_017034005.1">
    <property type="nucleotide sequence ID" value="XM_017178516.3"/>
</dbReference>
<evidence type="ECO:0000256" key="4">
    <source>
        <dbReference type="SAM" id="MobiDB-lite"/>
    </source>
</evidence>
<dbReference type="InterPro" id="IPR017907">
    <property type="entry name" value="Znf_RING_CS"/>
</dbReference>
<dbReference type="GO" id="GO:0005175">
    <property type="term" value="F:CD27 receptor binding"/>
    <property type="evidence" value="ECO:0007669"/>
    <property type="project" value="TreeGrafter"/>
</dbReference>
<dbReference type="PANTHER" id="PTHR14365:SF1">
    <property type="entry name" value="APOPTOSIS REGULATORY PROTEIN SIVA"/>
    <property type="match status" value="1"/>
</dbReference>
<evidence type="ECO:0000313" key="5">
    <source>
        <dbReference type="Proteomes" id="UP001652661"/>
    </source>
</evidence>
<evidence type="ECO:0000313" key="6">
    <source>
        <dbReference type="RefSeq" id="XP_017034005.1"/>
    </source>
</evidence>
<dbReference type="AlphaFoldDB" id="A0A6P4IZK5"/>
<feature type="compositionally biased region" description="Basic and acidic residues" evidence="4">
    <location>
        <begin position="1"/>
        <end position="18"/>
    </location>
</feature>
<keyword evidence="2" id="KW-0863">Zinc-finger</keyword>
<dbReference type="InterPro" id="IPR022773">
    <property type="entry name" value="Siva"/>
</dbReference>
<dbReference type="OrthoDB" id="60860at2759"/>
<accession>A0A6P4IZK5</accession>
<keyword evidence="3" id="KW-0862">Zinc</keyword>